<dbReference type="EMBL" id="JACHHD010000010">
    <property type="protein sequence ID" value="MBB5185133.1"/>
    <property type="molecule type" value="Genomic_DNA"/>
</dbReference>
<comment type="caution">
    <text evidence="3">The sequence shown here is derived from an EMBL/GenBank/DDBJ whole genome shotgun (WGS) entry which is preliminary data.</text>
</comment>
<evidence type="ECO:0000313" key="3">
    <source>
        <dbReference type="EMBL" id="MBB5185133.1"/>
    </source>
</evidence>
<keyword evidence="2" id="KW-0732">Signal</keyword>
<feature type="chain" id="PRO_5039610958" evidence="2">
    <location>
        <begin position="21"/>
        <end position="356"/>
    </location>
</feature>
<organism evidence="3 4">
    <name type="scientific">Faecalicoccus acidiformans</name>
    <dbReference type="NCBI Taxonomy" id="915173"/>
    <lineage>
        <taxon>Bacteria</taxon>
        <taxon>Bacillati</taxon>
        <taxon>Bacillota</taxon>
        <taxon>Erysipelotrichia</taxon>
        <taxon>Erysipelotrichales</taxon>
        <taxon>Erysipelotrichaceae</taxon>
        <taxon>Faecalicoccus</taxon>
    </lineage>
</organism>
<gene>
    <name evidence="3" type="ORF">HNQ43_001182</name>
</gene>
<dbReference type="Gene3D" id="3.10.570.10">
    <property type="entry name" value="sex pheromone staph- cam373 precursor domain"/>
    <property type="match status" value="1"/>
</dbReference>
<accession>A0A7W8D384</accession>
<feature type="signal peptide" evidence="2">
    <location>
        <begin position="1"/>
        <end position="20"/>
    </location>
</feature>
<dbReference type="Proteomes" id="UP000521313">
    <property type="component" value="Unassembled WGS sequence"/>
</dbReference>
<dbReference type="RefSeq" id="WP_183375733.1">
    <property type="nucleotide sequence ID" value="NZ_CAWVLV010000045.1"/>
</dbReference>
<sequence>MRKTISLFILIMLFVCTACSSTTNTNQSNALNSGEYSAILPYESSDSRIKHASLISDTDARIRMEEGLMELSKDYFSPNEVAYKTQVFLTYDELDATDGSRGLLGTNRDDNPNGLNPSPDEGFDTGNGTVTGAVVLVDLYELDWYADDNLQGISIAMAVNDEITDEDGNLVEITQERMQNYLEVTAGHLVSYMRERFNEISSNVPIYIACFSLGSSEDSLGSYMYQGYFDGSQGEYSTLDLTWLNVPSTTFTEEQESVASQFTEYQQTMSTILVDYSYVVGQARIQEDQVNELKITITCHGKSASELLAIVQAARDELSVFSSTECEYIVEVLSDDGTYALISRPVSSTESTVLVR</sequence>
<dbReference type="InterPro" id="IPR011426">
    <property type="entry name" value="CamS"/>
</dbReference>
<reference evidence="3 4" key="1">
    <citation type="submission" date="2020-08" db="EMBL/GenBank/DDBJ databases">
        <title>Genomic Encyclopedia of Type Strains, Phase IV (KMG-IV): sequencing the most valuable type-strain genomes for metagenomic binning, comparative biology and taxonomic classification.</title>
        <authorList>
            <person name="Goeker M."/>
        </authorList>
    </citation>
    <scope>NUCLEOTIDE SEQUENCE [LARGE SCALE GENOMIC DNA]</scope>
    <source>
        <strain evidence="3 4">DSM 26963</strain>
    </source>
</reference>
<proteinExistence type="predicted"/>
<evidence type="ECO:0000256" key="1">
    <source>
        <dbReference type="SAM" id="MobiDB-lite"/>
    </source>
</evidence>
<feature type="region of interest" description="Disordered" evidence="1">
    <location>
        <begin position="103"/>
        <end position="124"/>
    </location>
</feature>
<name>A0A7W8D384_9FIRM</name>
<dbReference type="Pfam" id="PF07537">
    <property type="entry name" value="CamS"/>
    <property type="match status" value="1"/>
</dbReference>
<dbReference type="AlphaFoldDB" id="A0A7W8D384"/>
<evidence type="ECO:0000256" key="2">
    <source>
        <dbReference type="SAM" id="SignalP"/>
    </source>
</evidence>
<evidence type="ECO:0000313" key="4">
    <source>
        <dbReference type="Proteomes" id="UP000521313"/>
    </source>
</evidence>
<protein>
    <submittedName>
        <fullName evidence="3">Protein involved in sex pheromone biosynthesis</fullName>
    </submittedName>
</protein>